<evidence type="ECO:0000256" key="9">
    <source>
        <dbReference type="ARBA" id="ARBA00030169"/>
    </source>
</evidence>
<evidence type="ECO:0000256" key="8">
    <source>
        <dbReference type="ARBA" id="ARBA00025046"/>
    </source>
</evidence>
<accession>A0A6B0YZI7</accession>
<sequence length="245" mass="26973">MTERSYSPVEVPQHILDRLKKLPVATVWNSVHRYAGVPLPYMNNVRLCTPGQQLAARARTLRYLPPRPDLQAEVQIGEDSPEYKAMGRCGPGDVLVCDVMGDARPCIFGDVKALQLKMTNADGVVTDGGIRDLDIMVQEEYGLIIYARDRTPLGGVPYAIPAQENVDVQCGGALVRPGDVLVGDADGVVVVPSWFAEECVELTEVHEEAEEMIKQRILAEGVVPGKYYPPGPETYEQVRSARKQK</sequence>
<dbReference type="PANTHER" id="PTHR33254:SF16">
    <property type="entry name" value="BLR3842 PROTEIN"/>
    <property type="match status" value="1"/>
</dbReference>
<evidence type="ECO:0000256" key="5">
    <source>
        <dbReference type="ARBA" id="ARBA00012213"/>
    </source>
</evidence>
<keyword evidence="12" id="KW-0460">Magnesium</keyword>
<dbReference type="AlphaFoldDB" id="A0A6B0YZI7"/>
<organism evidence="13">
    <name type="scientific">Caldilineaceae bacterium SB0664_bin_27</name>
    <dbReference type="NCBI Taxonomy" id="2605260"/>
    <lineage>
        <taxon>Bacteria</taxon>
        <taxon>Bacillati</taxon>
        <taxon>Chloroflexota</taxon>
        <taxon>Caldilineae</taxon>
        <taxon>Caldilineales</taxon>
        <taxon>Caldilineaceae</taxon>
    </lineage>
</organism>
<evidence type="ECO:0000256" key="2">
    <source>
        <dbReference type="ARBA" id="ARBA00001968"/>
    </source>
</evidence>
<dbReference type="EC" id="4.1.3.17" evidence="5"/>
<gene>
    <name evidence="13" type="ORF">F4Y42_15370</name>
</gene>
<evidence type="ECO:0000256" key="10">
    <source>
        <dbReference type="ARBA" id="ARBA00032305"/>
    </source>
</evidence>
<dbReference type="CDD" id="cd16841">
    <property type="entry name" value="RraA_family"/>
    <property type="match status" value="1"/>
</dbReference>
<dbReference type="GO" id="GO:0047443">
    <property type="term" value="F:4-hydroxy-4-methyl-2-oxoglutarate aldolase activity"/>
    <property type="evidence" value="ECO:0007669"/>
    <property type="project" value="UniProtKB-EC"/>
</dbReference>
<comment type="similarity">
    <text evidence="3">Belongs to the class II aldolase/RraA-like family.</text>
</comment>
<dbReference type="GO" id="GO:0046872">
    <property type="term" value="F:metal ion binding"/>
    <property type="evidence" value="ECO:0007669"/>
    <property type="project" value="UniProtKB-KW"/>
</dbReference>
<dbReference type="InterPro" id="IPR036704">
    <property type="entry name" value="RraA/RraA-like_sf"/>
</dbReference>
<comment type="function">
    <text evidence="8">Catalyzes the aldol cleavage of 4-hydroxy-4-methyl-2-oxoglutarate (HMG) into 2 molecules of pyruvate. Also contains a secondary oxaloacetate (OAA) decarboxylase activity due to the common pyruvate enolate transition state formed following C-C bond cleavage in the retro-aldol and decarboxylation reactions.</text>
</comment>
<evidence type="ECO:0000256" key="7">
    <source>
        <dbReference type="ARBA" id="ARBA00016549"/>
    </source>
</evidence>
<evidence type="ECO:0000256" key="3">
    <source>
        <dbReference type="ARBA" id="ARBA00008621"/>
    </source>
</evidence>
<feature type="binding site" evidence="12">
    <location>
        <position position="131"/>
    </location>
    <ligand>
        <name>substrate</name>
    </ligand>
</feature>
<evidence type="ECO:0000256" key="1">
    <source>
        <dbReference type="ARBA" id="ARBA00001342"/>
    </source>
</evidence>
<evidence type="ECO:0000256" key="11">
    <source>
        <dbReference type="ARBA" id="ARBA00047973"/>
    </source>
</evidence>
<name>A0A6B0YZI7_9CHLR</name>
<dbReference type="Gene3D" id="3.50.30.40">
    <property type="entry name" value="Ribonuclease E inhibitor RraA/RraA-like"/>
    <property type="match status" value="1"/>
</dbReference>
<comment type="cofactor">
    <cofactor evidence="2">
        <name>a divalent metal cation</name>
        <dbReference type="ChEBI" id="CHEBI:60240"/>
    </cofactor>
</comment>
<comment type="subunit">
    <text evidence="4">Homotrimer.</text>
</comment>
<feature type="binding site" evidence="12">
    <location>
        <position position="132"/>
    </location>
    <ligand>
        <name>Mg(2+)</name>
        <dbReference type="ChEBI" id="CHEBI:18420"/>
    </ligand>
</feature>
<dbReference type="EMBL" id="VXRG01000127">
    <property type="protein sequence ID" value="MXY94818.1"/>
    <property type="molecule type" value="Genomic_DNA"/>
</dbReference>
<evidence type="ECO:0000313" key="13">
    <source>
        <dbReference type="EMBL" id="MXY94818.1"/>
    </source>
</evidence>
<evidence type="ECO:0000256" key="6">
    <source>
        <dbReference type="ARBA" id="ARBA00012947"/>
    </source>
</evidence>
<dbReference type="PANTHER" id="PTHR33254">
    <property type="entry name" value="4-HYDROXY-4-METHYL-2-OXOGLUTARATE ALDOLASE 3-RELATED"/>
    <property type="match status" value="1"/>
</dbReference>
<keyword evidence="12" id="KW-0479">Metal-binding</keyword>
<dbReference type="Pfam" id="PF03737">
    <property type="entry name" value="RraA-like"/>
    <property type="match status" value="1"/>
</dbReference>
<comment type="catalytic activity">
    <reaction evidence="1">
        <text>4-hydroxy-4-methyl-2-oxoglutarate = 2 pyruvate</text>
        <dbReference type="Rhea" id="RHEA:22748"/>
        <dbReference type="ChEBI" id="CHEBI:15361"/>
        <dbReference type="ChEBI" id="CHEBI:58276"/>
        <dbReference type="EC" id="4.1.3.17"/>
    </reaction>
</comment>
<comment type="caution">
    <text evidence="13">The sequence shown here is derived from an EMBL/GenBank/DDBJ whole genome shotgun (WGS) entry which is preliminary data.</text>
</comment>
<reference evidence="13" key="1">
    <citation type="submission" date="2019-09" db="EMBL/GenBank/DDBJ databases">
        <title>Characterisation of the sponge microbiome using genome-centric metagenomics.</title>
        <authorList>
            <person name="Engelberts J.P."/>
            <person name="Robbins S.J."/>
            <person name="De Goeij J.M."/>
            <person name="Aranda M."/>
            <person name="Bell S.C."/>
            <person name="Webster N.S."/>
        </authorList>
    </citation>
    <scope>NUCLEOTIDE SEQUENCE</scope>
    <source>
        <strain evidence="13">SB0664_bin_27</strain>
    </source>
</reference>
<proteinExistence type="inferred from homology"/>
<dbReference type="GO" id="GO:0008948">
    <property type="term" value="F:oxaloacetate decarboxylase activity"/>
    <property type="evidence" value="ECO:0007669"/>
    <property type="project" value="UniProtKB-EC"/>
</dbReference>
<evidence type="ECO:0000256" key="12">
    <source>
        <dbReference type="PIRSR" id="PIRSR605493-1"/>
    </source>
</evidence>
<comment type="catalytic activity">
    <reaction evidence="11">
        <text>oxaloacetate + H(+) = pyruvate + CO2</text>
        <dbReference type="Rhea" id="RHEA:15641"/>
        <dbReference type="ChEBI" id="CHEBI:15361"/>
        <dbReference type="ChEBI" id="CHEBI:15378"/>
        <dbReference type="ChEBI" id="CHEBI:16452"/>
        <dbReference type="ChEBI" id="CHEBI:16526"/>
        <dbReference type="EC" id="4.1.1.112"/>
    </reaction>
</comment>
<dbReference type="EC" id="4.1.1.112" evidence="6"/>
<comment type="cofactor">
    <cofactor evidence="12">
        <name>Mg(2+)</name>
        <dbReference type="ChEBI" id="CHEBI:18420"/>
    </cofactor>
</comment>
<protein>
    <recommendedName>
        <fullName evidence="7">Putative 4-hydroxy-4-methyl-2-oxoglutarate aldolase</fullName>
        <ecNumber evidence="6">4.1.1.112</ecNumber>
        <ecNumber evidence="5">4.1.3.17</ecNumber>
    </recommendedName>
    <alternativeName>
        <fullName evidence="10">Oxaloacetate decarboxylase</fullName>
    </alternativeName>
    <alternativeName>
        <fullName evidence="9">RraA-like protein</fullName>
    </alternativeName>
</protein>
<dbReference type="SUPFAM" id="SSF89562">
    <property type="entry name" value="RraA-like"/>
    <property type="match status" value="1"/>
</dbReference>
<dbReference type="InterPro" id="IPR005493">
    <property type="entry name" value="RraA/RraA-like"/>
</dbReference>
<evidence type="ECO:0000256" key="4">
    <source>
        <dbReference type="ARBA" id="ARBA00011233"/>
    </source>
</evidence>